<feature type="transmembrane region" description="Helical" evidence="10">
    <location>
        <begin position="60"/>
        <end position="76"/>
    </location>
</feature>
<dbReference type="STRING" id="1122991.GCA_000613445_00693"/>
<dbReference type="EMBL" id="QJJX01000001">
    <property type="protein sequence ID" value="PXX24755.1"/>
    <property type="molecule type" value="Genomic_DNA"/>
</dbReference>
<dbReference type="PANTHER" id="PTHR36122:SF2">
    <property type="entry name" value="NICOTINAMIDE RIBOSIDE TRANSPORTER PNUC"/>
    <property type="match status" value="1"/>
</dbReference>
<dbReference type="PANTHER" id="PTHR36122">
    <property type="entry name" value="NICOTINAMIDE RIBOSIDE TRANSPORTER PNUC"/>
    <property type="match status" value="1"/>
</dbReference>
<feature type="transmembrane region" description="Helical" evidence="10">
    <location>
        <begin position="122"/>
        <end position="142"/>
    </location>
</feature>
<dbReference type="NCBIfam" id="TIGR01528">
    <property type="entry name" value="NMN_trans_PnuC"/>
    <property type="match status" value="1"/>
</dbReference>
<sequence length="197" mass="22624">MLSFLSLHWLDIFTTILGLLYIWLEYRASIALWVVGIVMPALDVWLYWQHGLYGDAGMAVYYTLAAIYGYAVWKFGRKRGQTAGQQMPITHMPRRLFVPTVVFFVVAWGATYYVLITFTDSNVPALDAFTNALSFVGLWALARKYVEQWQFWIAVDLVCTGLYIYKGIPFKALLYGLYVVIAVAGYRKWRGEAEVRS</sequence>
<gene>
    <name evidence="11" type="ORF">EJ73_00021</name>
</gene>
<keyword evidence="9 10" id="KW-0472">Membrane</keyword>
<evidence type="ECO:0000256" key="9">
    <source>
        <dbReference type="ARBA" id="ARBA00023136"/>
    </source>
</evidence>
<dbReference type="Proteomes" id="UP000248314">
    <property type="component" value="Unassembled WGS sequence"/>
</dbReference>
<organism evidence="11 12">
    <name type="scientific">Hoylesella shahii DSM 15611 = JCM 12083</name>
    <dbReference type="NCBI Taxonomy" id="1122991"/>
    <lineage>
        <taxon>Bacteria</taxon>
        <taxon>Pseudomonadati</taxon>
        <taxon>Bacteroidota</taxon>
        <taxon>Bacteroidia</taxon>
        <taxon>Bacteroidales</taxon>
        <taxon>Prevotellaceae</taxon>
        <taxon>Hoylesella</taxon>
    </lineage>
</organism>
<comment type="similarity">
    <text evidence="3">Belongs to the nicotinamide ribonucleoside (NR) uptake permease (TC 4.B.1) family.</text>
</comment>
<comment type="caution">
    <text evidence="11">The sequence shown here is derived from an EMBL/GenBank/DDBJ whole genome shotgun (WGS) entry which is preliminary data.</text>
</comment>
<dbReference type="GO" id="GO:0034257">
    <property type="term" value="F:nicotinamide riboside transmembrane transporter activity"/>
    <property type="evidence" value="ECO:0007669"/>
    <property type="project" value="InterPro"/>
</dbReference>
<keyword evidence="6" id="KW-1003">Cell membrane</keyword>
<dbReference type="InterPro" id="IPR006419">
    <property type="entry name" value="NMN_transpt_PnuC"/>
</dbReference>
<evidence type="ECO:0000256" key="4">
    <source>
        <dbReference type="ARBA" id="ARBA00017522"/>
    </source>
</evidence>
<dbReference type="OrthoDB" id="9791248at2"/>
<keyword evidence="12" id="KW-1185">Reference proteome</keyword>
<dbReference type="AlphaFoldDB" id="A0A318I1P0"/>
<evidence type="ECO:0000256" key="3">
    <source>
        <dbReference type="ARBA" id="ARBA00006669"/>
    </source>
</evidence>
<protein>
    <recommendedName>
        <fullName evidence="4">Nicotinamide riboside transporter PnuC</fullName>
    </recommendedName>
</protein>
<keyword evidence="5" id="KW-0813">Transport</keyword>
<accession>A0A318I1P0</accession>
<comment type="subcellular location">
    <subcellularLocation>
        <location evidence="2">Cell membrane</location>
        <topology evidence="2">Multi-pass membrane protein</topology>
    </subcellularLocation>
</comment>
<evidence type="ECO:0000313" key="11">
    <source>
        <dbReference type="EMBL" id="PXX24755.1"/>
    </source>
</evidence>
<comment type="function">
    <text evidence="1">Required for nicotinamide riboside transport across the inner membrane.</text>
</comment>
<evidence type="ECO:0000256" key="8">
    <source>
        <dbReference type="ARBA" id="ARBA00022989"/>
    </source>
</evidence>
<evidence type="ECO:0000256" key="1">
    <source>
        <dbReference type="ARBA" id="ARBA00002672"/>
    </source>
</evidence>
<evidence type="ECO:0000256" key="6">
    <source>
        <dbReference type="ARBA" id="ARBA00022475"/>
    </source>
</evidence>
<feature type="transmembrane region" description="Helical" evidence="10">
    <location>
        <begin position="30"/>
        <end position="48"/>
    </location>
</feature>
<evidence type="ECO:0000256" key="2">
    <source>
        <dbReference type="ARBA" id="ARBA00004651"/>
    </source>
</evidence>
<feature type="transmembrane region" description="Helical" evidence="10">
    <location>
        <begin position="6"/>
        <end position="23"/>
    </location>
</feature>
<feature type="transmembrane region" description="Helical" evidence="10">
    <location>
        <begin position="172"/>
        <end position="189"/>
    </location>
</feature>
<proteinExistence type="inferred from homology"/>
<evidence type="ECO:0000256" key="10">
    <source>
        <dbReference type="SAM" id="Phobius"/>
    </source>
</evidence>
<dbReference type="Pfam" id="PF04973">
    <property type="entry name" value="NMN_transporter"/>
    <property type="match status" value="1"/>
</dbReference>
<reference evidence="11 12" key="1">
    <citation type="submission" date="2018-05" db="EMBL/GenBank/DDBJ databases">
        <title>Genomic Encyclopedia of Type Strains, Phase I: the one thousand microbial genomes (KMG-I) project.</title>
        <authorList>
            <person name="Kyrpides N."/>
        </authorList>
    </citation>
    <scope>NUCLEOTIDE SEQUENCE [LARGE SCALE GENOMIC DNA]</scope>
    <source>
        <strain evidence="11 12">DSM 15611</strain>
    </source>
</reference>
<evidence type="ECO:0000256" key="7">
    <source>
        <dbReference type="ARBA" id="ARBA00022692"/>
    </source>
</evidence>
<evidence type="ECO:0000313" key="12">
    <source>
        <dbReference type="Proteomes" id="UP000248314"/>
    </source>
</evidence>
<feature type="transmembrane region" description="Helical" evidence="10">
    <location>
        <begin position="96"/>
        <end position="116"/>
    </location>
</feature>
<evidence type="ECO:0000256" key="5">
    <source>
        <dbReference type="ARBA" id="ARBA00022448"/>
    </source>
</evidence>
<keyword evidence="8 10" id="KW-1133">Transmembrane helix</keyword>
<dbReference type="RefSeq" id="WP_025817090.1">
    <property type="nucleotide sequence ID" value="NZ_BAIZ01000043.1"/>
</dbReference>
<dbReference type="GO" id="GO:0005886">
    <property type="term" value="C:plasma membrane"/>
    <property type="evidence" value="ECO:0007669"/>
    <property type="project" value="UniProtKB-SubCell"/>
</dbReference>
<keyword evidence="7 10" id="KW-0812">Transmembrane</keyword>
<name>A0A318I1P0_9BACT</name>